<dbReference type="Gene3D" id="3.80.10.10">
    <property type="entry name" value="Ribonuclease Inhibitor"/>
    <property type="match status" value="1"/>
</dbReference>
<dbReference type="InterPro" id="IPR008271">
    <property type="entry name" value="Ser/Thr_kinase_AS"/>
</dbReference>
<dbReference type="Proteomes" id="UP000583929">
    <property type="component" value="Unassembled WGS sequence"/>
</dbReference>
<evidence type="ECO:0000256" key="18">
    <source>
        <dbReference type="SAM" id="Phobius"/>
    </source>
</evidence>
<evidence type="ECO:0000256" key="8">
    <source>
        <dbReference type="ARBA" id="ARBA00022692"/>
    </source>
</evidence>
<dbReference type="FunFam" id="3.30.200.20:FF:000162">
    <property type="entry name" value="Adenine nucleotide alpha hydrolase-like domain kinase"/>
    <property type="match status" value="1"/>
</dbReference>
<dbReference type="PROSITE" id="PS50011">
    <property type="entry name" value="PROTEIN_KINASE_DOM"/>
    <property type="match status" value="2"/>
</dbReference>
<gene>
    <name evidence="21" type="ORF">G4B88_024426</name>
</gene>
<dbReference type="InterPro" id="IPR013210">
    <property type="entry name" value="LRR_N_plant-typ"/>
</dbReference>
<dbReference type="PANTHER" id="PTHR45647">
    <property type="entry name" value="OS02G0152300 PROTEIN"/>
    <property type="match status" value="1"/>
</dbReference>
<comment type="subcellular location">
    <subcellularLocation>
        <location evidence="2">Membrane</location>
    </subcellularLocation>
</comment>
<dbReference type="Gene3D" id="3.40.50.620">
    <property type="entry name" value="HUPs"/>
    <property type="match status" value="1"/>
</dbReference>
<evidence type="ECO:0000256" key="16">
    <source>
        <dbReference type="SAM" id="Coils"/>
    </source>
</evidence>
<dbReference type="InterPro" id="IPR000719">
    <property type="entry name" value="Prot_kinase_dom"/>
</dbReference>
<dbReference type="GO" id="GO:0005524">
    <property type="term" value="F:ATP binding"/>
    <property type="evidence" value="ECO:0007669"/>
    <property type="project" value="UniProtKB-KW"/>
</dbReference>
<dbReference type="Pfam" id="PF00069">
    <property type="entry name" value="Pkinase"/>
    <property type="match status" value="2"/>
</dbReference>
<dbReference type="InterPro" id="IPR011009">
    <property type="entry name" value="Kinase-like_dom_sf"/>
</dbReference>
<proteinExistence type="inferred from homology"/>
<dbReference type="Gene3D" id="3.30.200.20">
    <property type="entry name" value="Phosphorylase Kinase, domain 1"/>
    <property type="match status" value="2"/>
</dbReference>
<feature type="domain" description="Protein kinase" evidence="19">
    <location>
        <begin position="1556"/>
        <end position="1819"/>
    </location>
</feature>
<keyword evidence="10" id="KW-0547">Nucleotide-binding</keyword>
<accession>A0A7J6H769</accession>
<comment type="caution">
    <text evidence="21">The sequence shown here is derived from an EMBL/GenBank/DDBJ whole genome shotgun (WGS) entry which is preliminary data.</text>
</comment>
<feature type="non-terminal residue" evidence="21">
    <location>
        <position position="1871"/>
    </location>
</feature>
<dbReference type="SUPFAM" id="SSF52058">
    <property type="entry name" value="L domain-like"/>
    <property type="match status" value="1"/>
</dbReference>
<evidence type="ECO:0000256" key="3">
    <source>
        <dbReference type="ARBA" id="ARBA00004906"/>
    </source>
</evidence>
<evidence type="ECO:0000313" key="22">
    <source>
        <dbReference type="Proteomes" id="UP000583929"/>
    </source>
</evidence>
<dbReference type="Gene3D" id="3.40.30.10">
    <property type="entry name" value="Glutaredoxin"/>
    <property type="match status" value="2"/>
</dbReference>
<feature type="compositionally biased region" description="Low complexity" evidence="17">
    <location>
        <begin position="1266"/>
        <end position="1279"/>
    </location>
</feature>
<keyword evidence="9" id="KW-0677">Repeat</keyword>
<feature type="region of interest" description="Disordered" evidence="17">
    <location>
        <begin position="1833"/>
        <end position="1871"/>
    </location>
</feature>
<organism evidence="21 22">
    <name type="scientific">Cannabis sativa</name>
    <name type="common">Hemp</name>
    <name type="synonym">Marijuana</name>
    <dbReference type="NCBI Taxonomy" id="3483"/>
    <lineage>
        <taxon>Eukaryota</taxon>
        <taxon>Viridiplantae</taxon>
        <taxon>Streptophyta</taxon>
        <taxon>Embryophyta</taxon>
        <taxon>Tracheophyta</taxon>
        <taxon>Spermatophyta</taxon>
        <taxon>Magnoliopsida</taxon>
        <taxon>eudicotyledons</taxon>
        <taxon>Gunneridae</taxon>
        <taxon>Pentapetalae</taxon>
        <taxon>rosids</taxon>
        <taxon>fabids</taxon>
        <taxon>Rosales</taxon>
        <taxon>Cannabaceae</taxon>
        <taxon>Cannabis</taxon>
    </lineage>
</organism>
<feature type="region of interest" description="Disordered" evidence="17">
    <location>
        <begin position="1248"/>
        <end position="1284"/>
    </location>
</feature>
<feature type="compositionally biased region" description="Low complexity" evidence="17">
    <location>
        <begin position="1403"/>
        <end position="1420"/>
    </location>
</feature>
<keyword evidence="8 18" id="KW-0812">Transmembrane</keyword>
<evidence type="ECO:0000313" key="21">
    <source>
        <dbReference type="EMBL" id="KAF4390420.1"/>
    </source>
</evidence>
<dbReference type="SUPFAM" id="SSF52402">
    <property type="entry name" value="Adenine nucleotide alpha hydrolases-like"/>
    <property type="match status" value="1"/>
</dbReference>
<dbReference type="InterPro" id="IPR001611">
    <property type="entry name" value="Leu-rich_rpt"/>
</dbReference>
<evidence type="ECO:0000256" key="5">
    <source>
        <dbReference type="ARBA" id="ARBA00012483"/>
    </source>
</evidence>
<dbReference type="EC" id="2.3.2.27" evidence="5"/>
<keyword evidence="6" id="KW-0433">Leucine-rich repeat</keyword>
<evidence type="ECO:0000256" key="13">
    <source>
        <dbReference type="ARBA" id="ARBA00022989"/>
    </source>
</evidence>
<evidence type="ECO:0000256" key="17">
    <source>
        <dbReference type="SAM" id="MobiDB-lite"/>
    </source>
</evidence>
<comment type="catalytic activity">
    <reaction evidence="1">
        <text>S-ubiquitinyl-[E2 ubiquitin-conjugating enzyme]-L-cysteine + [acceptor protein]-L-lysine = [E2 ubiquitin-conjugating enzyme]-L-cysteine + N(6)-ubiquitinyl-[acceptor protein]-L-lysine.</text>
        <dbReference type="EC" id="2.3.2.27"/>
    </reaction>
</comment>
<comment type="pathway">
    <text evidence="3">Protein modification; protein ubiquitination.</text>
</comment>
<keyword evidence="12" id="KW-0067">ATP-binding</keyword>
<dbReference type="InterPro" id="IPR014729">
    <property type="entry name" value="Rossmann-like_a/b/a_fold"/>
</dbReference>
<evidence type="ECO:0000256" key="6">
    <source>
        <dbReference type="ARBA" id="ARBA00022614"/>
    </source>
</evidence>
<feature type="region of interest" description="Disordered" evidence="17">
    <location>
        <begin position="1297"/>
        <end position="1319"/>
    </location>
</feature>
<evidence type="ECO:0000256" key="4">
    <source>
        <dbReference type="ARBA" id="ARBA00008684"/>
    </source>
</evidence>
<dbReference type="CDD" id="cd01989">
    <property type="entry name" value="USP_STK_Ubox_N"/>
    <property type="match status" value="1"/>
</dbReference>
<keyword evidence="22" id="KW-1185">Reference proteome</keyword>
<feature type="region of interest" description="Disordered" evidence="17">
    <location>
        <begin position="1403"/>
        <end position="1422"/>
    </location>
</feature>
<evidence type="ECO:0000256" key="9">
    <source>
        <dbReference type="ARBA" id="ARBA00022737"/>
    </source>
</evidence>
<dbReference type="Gene3D" id="1.10.510.10">
    <property type="entry name" value="Transferase(Phosphotransferase) domain 1"/>
    <property type="match status" value="2"/>
</dbReference>
<dbReference type="Pfam" id="PF13855">
    <property type="entry name" value="LRR_8"/>
    <property type="match status" value="1"/>
</dbReference>
<reference evidence="21 22" key="1">
    <citation type="journal article" date="2020" name="bioRxiv">
        <title>Sequence and annotation of 42 cannabis genomes reveals extensive copy number variation in cannabinoid synthesis and pathogen resistance genes.</title>
        <authorList>
            <person name="Mckernan K.J."/>
            <person name="Helbert Y."/>
            <person name="Kane L.T."/>
            <person name="Ebling H."/>
            <person name="Zhang L."/>
            <person name="Liu B."/>
            <person name="Eaton Z."/>
            <person name="Mclaughlin S."/>
            <person name="Kingan S."/>
            <person name="Baybayan P."/>
            <person name="Concepcion G."/>
            <person name="Jordan M."/>
            <person name="Riva A."/>
            <person name="Barbazuk W."/>
            <person name="Harkins T."/>
        </authorList>
    </citation>
    <scope>NUCLEOTIDE SEQUENCE [LARGE SCALE GENOMIC DNA]</scope>
    <source>
        <strain evidence="22">cv. Jamaican Lion 4</strain>
        <tissue evidence="21">Leaf</tissue>
    </source>
</reference>
<dbReference type="GO" id="GO:0016020">
    <property type="term" value="C:membrane"/>
    <property type="evidence" value="ECO:0007669"/>
    <property type="project" value="UniProtKB-SubCell"/>
</dbReference>
<dbReference type="GO" id="GO:0004672">
    <property type="term" value="F:protein kinase activity"/>
    <property type="evidence" value="ECO:0007669"/>
    <property type="project" value="InterPro"/>
</dbReference>
<dbReference type="InterPro" id="IPR012336">
    <property type="entry name" value="Thioredoxin-like_fold"/>
</dbReference>
<evidence type="ECO:0000256" key="2">
    <source>
        <dbReference type="ARBA" id="ARBA00004370"/>
    </source>
</evidence>
<protein>
    <recommendedName>
        <fullName evidence="5">RING-type E3 ubiquitin transferase</fullName>
        <ecNumber evidence="5">2.3.2.27</ecNumber>
    </recommendedName>
</protein>
<evidence type="ECO:0000259" key="20">
    <source>
        <dbReference type="PROSITE" id="PS51352"/>
    </source>
</evidence>
<dbReference type="Pfam" id="PF00582">
    <property type="entry name" value="Usp"/>
    <property type="match status" value="1"/>
</dbReference>
<evidence type="ECO:0000259" key="19">
    <source>
        <dbReference type="PROSITE" id="PS50011"/>
    </source>
</evidence>
<dbReference type="GO" id="GO:0061630">
    <property type="term" value="F:ubiquitin protein ligase activity"/>
    <property type="evidence" value="ECO:0007669"/>
    <property type="project" value="UniProtKB-EC"/>
</dbReference>
<name>A0A7J6H769_CANSA</name>
<dbReference type="PROSITE" id="PS51352">
    <property type="entry name" value="THIOREDOXIN_2"/>
    <property type="match status" value="1"/>
</dbReference>
<dbReference type="FunFam" id="1.10.510.10:FF:000498">
    <property type="entry name" value="U-box domain-containing protein 51"/>
    <property type="match status" value="1"/>
</dbReference>
<feature type="transmembrane region" description="Helical" evidence="18">
    <location>
        <begin position="231"/>
        <end position="253"/>
    </location>
</feature>
<feature type="domain" description="Protein kinase" evidence="19">
    <location>
        <begin position="347"/>
        <end position="637"/>
    </location>
</feature>
<dbReference type="InterPro" id="IPR006016">
    <property type="entry name" value="UspA"/>
</dbReference>
<feature type="compositionally biased region" description="Low complexity" evidence="17">
    <location>
        <begin position="1852"/>
        <end position="1871"/>
    </location>
</feature>
<sequence>IVEEAAEAVTDGETLLQFKKSLSNDTELANWSTSIPLCIPNTNDSNWKGLTCVNGSLYGLRLENMGLGGTIDVYTLSKLPTTLRSLSVIGNHFGGGIPEFKVLRGLRALYLSYNDFSGDIPDDSFEGMVYLKKVYLDRNEFDGRLPNSIVRLTKLVELNVESNRFVGRIPEFPRQDWKFLSFANNQFQGPIPSTLSNANVTAFLGNKELCGPPLGSTCKSSTSSNNKKKHIIIMVIIVTLVVAVIASIVFLCFRRARTKTATTSPPLLLLQPNKHGSTPPKVVNYEQFGAVKRANYHYDQYSSHNNMNSTVDLDHDMMRSSQGYKKRGSLQFVMKDRERFELEDLLRASAEVLGSGSFGSSYKALLLNGPAMVVKRFSHMNNVGREEYFHDYMAKLGRLSHPNLLPLVAYYYRKEEKLLISDFVDNQSLASHLHGNKRGVGLDWATRLSIIKGISRGLTYLYKEFPDVTLPHGHLKSSNVLLDQKFSPILTEYALVPLTNKDHAHRFMAAFKSPEFSSNNNNNKNRRISRKTDIWSLGILILEILTGKFPENYVDQGNNNNKKKKTSLSSSAGDLAAWVNSVVREEWTGEVFDKEMVRSGHGEGEMLKLLKIGMSCSEMRVERRLDWKEAAERIEELRERDSEDEDYSSYVTDWDGDYNSNVKPKVDDLLCLATHLRLDLELKMAALNYQAKSTDMADILSSEGVEFLLSSEGEVPLSSCHGKKICLYFSAYWCRPCKAFTPKLVQLYNSLKNGGKELEIIFISFDRDNTKFEEHFKCMPWLAVPFHLDVHRRLSEKFKVDRIPSLINPLVSSDDNGVSIEEDLIGLIEDYGAEAFPFTRERREELKAIDKAKLHGGKLELLLSHEQRNHLNSRDGTQVQNLVGKTIGLYFGAHWSPPCRSFTSKLKETYDAVCSSSSSSSSSSFEFEIVFVSTDRDLNEFELNLELMPWLAIPYHDRKARQDLCRIFDVKEIPALVLIGPDGRPVPADGKTVISLYGARAFPFTESRIGEVEAALRKEGEALPRRVKDRKHEHELKLDMARGELGSWDESRHFLYEFVGWTSIGLPEVAGQERKGGNGLVAVAIDKDKNSQNALKWAIDNILQRGQTVVLIHVKLKQNSNSSFSTKVAEDSSLSKEPDAQTRELLLPFRCFCSRKDIQCKDIMLEDVDVAKALIEYVSQAAIENLVLGASVKTGFLRFKMSDIPGSVGKGAPDFCNVYVISKGKIQSMRSAQRPAPANSALRAEIMKQSDDEPQPQPANNNAKVSLSLSPSHPSAASAFEKPPRRSYDELEYFRSPFTSRRGPNGKSYGELPTMSDSGDISFVSSGRPSSGRSSLDRIILQQQHQHQHQSQQPLSLFHDNIIDSAKTSPRMSNGTDIDFNQYSFESLPNGRRSVDTISPSDFSSTFSQDSTDLLSSSSPAMEDVEAEMRRLRLELKQTMEMYSTACKEALSAKQKAIELQRWKNDEERRLEEARFAEEAAVAIVEKERAKSKAAIEAAEAAKRIADLEAQKRVNAELKAIKESEERRKAMDALSRTDLRYRRYSIEEIEAATGFFDKSRKIGEGGYGPVYKCYLDHTPAAIKVLRPDAAQGRSQFQQEVEVLSCIRHPNMVLLLGACPEYGCLVYEFMANGSLEDRLFCRGNTPPLSWQLRFRIAAEIGTGLLFLHQTKPEPLVHRDLKPANILLDRNFVSKISDVGLARLVPPSVADHVTQYRMTSTAGTFCYIDPEYQQTGMLGVKSDIYSLGIMFLQLITAKSAMGLTHHVERAIEKGTFAEMLDPAVLDWPYDEALSFAKLALKCAELRRKDRPDLGSVILPELNRLRALAEENMQLTLSPGDESPPFNYSQVSVDSNSYTSSLASSRTPSSSIVS</sequence>
<feature type="domain" description="Thioredoxin" evidence="20">
    <location>
        <begin position="685"/>
        <end position="854"/>
    </location>
</feature>
<dbReference type="Pfam" id="PF08263">
    <property type="entry name" value="LRRNT_2"/>
    <property type="match status" value="1"/>
</dbReference>
<dbReference type="EMBL" id="JAATIQ010000063">
    <property type="protein sequence ID" value="KAF4390420.1"/>
    <property type="molecule type" value="Genomic_DNA"/>
</dbReference>
<dbReference type="InterPro" id="IPR032675">
    <property type="entry name" value="LRR_dom_sf"/>
</dbReference>
<evidence type="ECO:0000256" key="1">
    <source>
        <dbReference type="ARBA" id="ARBA00000900"/>
    </source>
</evidence>
<keyword evidence="14 16" id="KW-0175">Coiled coil</keyword>
<dbReference type="SUPFAM" id="SSF56112">
    <property type="entry name" value="Protein kinase-like (PK-like)"/>
    <property type="match status" value="2"/>
</dbReference>
<dbReference type="InterPro" id="IPR036249">
    <property type="entry name" value="Thioredoxin-like_sf"/>
</dbReference>
<dbReference type="SMART" id="SM00220">
    <property type="entry name" value="S_TKc"/>
    <property type="match status" value="1"/>
</dbReference>
<dbReference type="PANTHER" id="PTHR45647:SF132">
    <property type="entry name" value="KINASE WITH ADENINE NUCLEOTIDE ALPHA HYDROLASES-LIKE DOMAIN-CONTAINING PROTEIN"/>
    <property type="match status" value="1"/>
</dbReference>
<dbReference type="InterPro" id="IPR051348">
    <property type="entry name" value="U-box_ubiquitin_ligases"/>
</dbReference>
<feature type="coiled-coil region" evidence="16">
    <location>
        <begin position="1482"/>
        <end position="1528"/>
    </location>
</feature>
<comment type="similarity">
    <text evidence="4">Belongs to the protein kinase superfamily. Ser/Thr protein kinase family.</text>
</comment>
<evidence type="ECO:0000256" key="15">
    <source>
        <dbReference type="ARBA" id="ARBA00023136"/>
    </source>
</evidence>
<dbReference type="InterPro" id="IPR013766">
    <property type="entry name" value="Thioredoxin_domain"/>
</dbReference>
<evidence type="ECO:0000256" key="10">
    <source>
        <dbReference type="ARBA" id="ARBA00022741"/>
    </source>
</evidence>
<evidence type="ECO:0000256" key="14">
    <source>
        <dbReference type="ARBA" id="ARBA00023054"/>
    </source>
</evidence>
<keyword evidence="7" id="KW-0808">Transferase</keyword>
<dbReference type="SUPFAM" id="SSF52833">
    <property type="entry name" value="Thioredoxin-like"/>
    <property type="match status" value="2"/>
</dbReference>
<evidence type="ECO:0000256" key="11">
    <source>
        <dbReference type="ARBA" id="ARBA00022786"/>
    </source>
</evidence>
<evidence type="ECO:0000256" key="12">
    <source>
        <dbReference type="ARBA" id="ARBA00022840"/>
    </source>
</evidence>
<evidence type="ECO:0000256" key="7">
    <source>
        <dbReference type="ARBA" id="ARBA00022679"/>
    </source>
</evidence>
<dbReference type="Pfam" id="PF13905">
    <property type="entry name" value="Thioredoxin_8"/>
    <property type="match status" value="2"/>
</dbReference>
<keyword evidence="15 18" id="KW-0472">Membrane</keyword>
<keyword evidence="11" id="KW-0833">Ubl conjugation pathway</keyword>
<keyword evidence="13 18" id="KW-1133">Transmembrane helix</keyword>
<dbReference type="PROSITE" id="PS00108">
    <property type="entry name" value="PROTEIN_KINASE_ST"/>
    <property type="match status" value="1"/>
</dbReference>